<keyword evidence="7" id="KW-0689">Ribosomal protein</keyword>
<organism evidence="7 8">
    <name type="scientific">Taibaiella soli</name>
    <dbReference type="NCBI Taxonomy" id="1649169"/>
    <lineage>
        <taxon>Bacteria</taxon>
        <taxon>Pseudomonadati</taxon>
        <taxon>Bacteroidota</taxon>
        <taxon>Chitinophagia</taxon>
        <taxon>Chitinophagales</taxon>
        <taxon>Chitinophagaceae</taxon>
        <taxon>Taibaiella</taxon>
    </lineage>
</organism>
<evidence type="ECO:0000313" key="7">
    <source>
        <dbReference type="EMBL" id="PZF73469.1"/>
    </source>
</evidence>
<keyword evidence="4 6" id="KW-0808">Transferase</keyword>
<dbReference type="NCBIfam" id="NF001785">
    <property type="entry name" value="PRK00517.2-2"/>
    <property type="match status" value="1"/>
</dbReference>
<dbReference type="InterPro" id="IPR050078">
    <property type="entry name" value="Ribosomal_L11_MeTrfase_PrmA"/>
</dbReference>
<keyword evidence="3 6" id="KW-0489">Methyltransferase</keyword>
<dbReference type="PANTHER" id="PTHR43648">
    <property type="entry name" value="ELECTRON TRANSFER FLAVOPROTEIN BETA SUBUNIT LYSINE METHYLTRANSFERASE"/>
    <property type="match status" value="1"/>
</dbReference>
<proteinExistence type="inferred from homology"/>
<dbReference type="InterPro" id="IPR004498">
    <property type="entry name" value="Ribosomal_PrmA_MeTrfase"/>
</dbReference>
<dbReference type="EMBL" id="QKTW01000012">
    <property type="protein sequence ID" value="PZF73469.1"/>
    <property type="molecule type" value="Genomic_DNA"/>
</dbReference>
<comment type="similarity">
    <text evidence="1 6">Belongs to the methyltransferase superfamily. PrmA family.</text>
</comment>
<keyword evidence="8" id="KW-1185">Reference proteome</keyword>
<name>A0A2W2BBA3_9BACT</name>
<dbReference type="HAMAP" id="MF_00735">
    <property type="entry name" value="Methyltr_PrmA"/>
    <property type="match status" value="1"/>
</dbReference>
<evidence type="ECO:0000256" key="5">
    <source>
        <dbReference type="ARBA" id="ARBA00022691"/>
    </source>
</evidence>
<evidence type="ECO:0000256" key="3">
    <source>
        <dbReference type="ARBA" id="ARBA00022603"/>
    </source>
</evidence>
<dbReference type="RefSeq" id="WP_110998388.1">
    <property type="nucleotide sequence ID" value="NZ_QKTW01000012.1"/>
</dbReference>
<comment type="function">
    <text evidence="6">Methylates ribosomal protein L11.</text>
</comment>
<keyword evidence="2 6" id="KW-0963">Cytoplasm</keyword>
<comment type="catalytic activity">
    <reaction evidence="6">
        <text>L-lysyl-[protein] + 3 S-adenosyl-L-methionine = N(6),N(6),N(6)-trimethyl-L-lysyl-[protein] + 3 S-adenosyl-L-homocysteine + 3 H(+)</text>
        <dbReference type="Rhea" id="RHEA:54192"/>
        <dbReference type="Rhea" id="RHEA-COMP:9752"/>
        <dbReference type="Rhea" id="RHEA-COMP:13826"/>
        <dbReference type="ChEBI" id="CHEBI:15378"/>
        <dbReference type="ChEBI" id="CHEBI:29969"/>
        <dbReference type="ChEBI" id="CHEBI:57856"/>
        <dbReference type="ChEBI" id="CHEBI:59789"/>
        <dbReference type="ChEBI" id="CHEBI:61961"/>
    </reaction>
</comment>
<feature type="binding site" evidence="6">
    <location>
        <position position="167"/>
    </location>
    <ligand>
        <name>S-adenosyl-L-methionine</name>
        <dbReference type="ChEBI" id="CHEBI:59789"/>
    </ligand>
</feature>
<accession>A0A2W2BBA3</accession>
<feature type="binding site" evidence="6">
    <location>
        <position position="209"/>
    </location>
    <ligand>
        <name>S-adenosyl-L-methionine</name>
        <dbReference type="ChEBI" id="CHEBI:59789"/>
    </ligand>
</feature>
<evidence type="ECO:0000256" key="4">
    <source>
        <dbReference type="ARBA" id="ARBA00022679"/>
    </source>
</evidence>
<dbReference type="GO" id="GO:0032259">
    <property type="term" value="P:methylation"/>
    <property type="evidence" value="ECO:0007669"/>
    <property type="project" value="UniProtKB-KW"/>
</dbReference>
<dbReference type="CDD" id="cd02440">
    <property type="entry name" value="AdoMet_MTases"/>
    <property type="match status" value="1"/>
</dbReference>
<comment type="caution">
    <text evidence="7">The sequence shown here is derived from an EMBL/GenBank/DDBJ whole genome shotgun (WGS) entry which is preliminary data.</text>
</comment>
<keyword evidence="5 6" id="KW-0949">S-adenosyl-L-methionine</keyword>
<dbReference type="GO" id="GO:0008276">
    <property type="term" value="F:protein methyltransferase activity"/>
    <property type="evidence" value="ECO:0007669"/>
    <property type="project" value="UniProtKB-UniRule"/>
</dbReference>
<dbReference type="GO" id="GO:0005737">
    <property type="term" value="C:cytoplasm"/>
    <property type="evidence" value="ECO:0007669"/>
    <property type="project" value="UniProtKB-SubCell"/>
</dbReference>
<evidence type="ECO:0000256" key="1">
    <source>
        <dbReference type="ARBA" id="ARBA00009741"/>
    </source>
</evidence>
<reference evidence="7 8" key="1">
    <citation type="submission" date="2018-06" db="EMBL/GenBank/DDBJ databases">
        <title>Mucibacter soli gen. nov., sp. nov., a new member of the family Chitinophagaceae producing mucin.</title>
        <authorList>
            <person name="Kim M.-K."/>
            <person name="Park S."/>
            <person name="Kim T.-S."/>
            <person name="Joung Y."/>
            <person name="Han J.-H."/>
            <person name="Kim S.B."/>
        </authorList>
    </citation>
    <scope>NUCLEOTIDE SEQUENCE [LARGE SCALE GENOMIC DNA]</scope>
    <source>
        <strain evidence="7 8">R1-15</strain>
    </source>
</reference>
<evidence type="ECO:0000256" key="6">
    <source>
        <dbReference type="HAMAP-Rule" id="MF_00735"/>
    </source>
</evidence>
<feature type="binding site" evidence="6">
    <location>
        <position position="145"/>
    </location>
    <ligand>
        <name>S-adenosyl-L-methionine</name>
        <dbReference type="ChEBI" id="CHEBI:59789"/>
    </ligand>
</feature>
<evidence type="ECO:0000256" key="2">
    <source>
        <dbReference type="ARBA" id="ARBA00022490"/>
    </source>
</evidence>
<dbReference type="EC" id="2.1.1.-" evidence="6"/>
<dbReference type="AlphaFoldDB" id="A0A2W2BBA3"/>
<dbReference type="PANTHER" id="PTHR43648:SF1">
    <property type="entry name" value="ELECTRON TRANSFER FLAVOPROTEIN BETA SUBUNIT LYSINE METHYLTRANSFERASE"/>
    <property type="match status" value="1"/>
</dbReference>
<dbReference type="SUPFAM" id="SSF53335">
    <property type="entry name" value="S-adenosyl-L-methionine-dependent methyltransferases"/>
    <property type="match status" value="1"/>
</dbReference>
<feature type="binding site" evidence="6">
    <location>
        <position position="124"/>
    </location>
    <ligand>
        <name>S-adenosyl-L-methionine</name>
        <dbReference type="ChEBI" id="CHEBI:59789"/>
    </ligand>
</feature>
<dbReference type="GO" id="GO:0005840">
    <property type="term" value="C:ribosome"/>
    <property type="evidence" value="ECO:0007669"/>
    <property type="project" value="UniProtKB-KW"/>
</dbReference>
<protein>
    <recommendedName>
        <fullName evidence="6">Ribosomal protein L11 methyltransferase</fullName>
        <shortName evidence="6">L11 Mtase</shortName>
        <ecNumber evidence="6">2.1.1.-</ecNumber>
    </recommendedName>
</protein>
<gene>
    <name evidence="6" type="primary">prmA</name>
    <name evidence="7" type="ORF">DN068_08005</name>
</gene>
<dbReference type="Pfam" id="PF06325">
    <property type="entry name" value="PrmA"/>
    <property type="match status" value="1"/>
</dbReference>
<evidence type="ECO:0000313" key="8">
    <source>
        <dbReference type="Proteomes" id="UP000248745"/>
    </source>
</evidence>
<dbReference type="PIRSF" id="PIRSF000401">
    <property type="entry name" value="RPL11_MTase"/>
    <property type="match status" value="1"/>
</dbReference>
<dbReference type="Proteomes" id="UP000248745">
    <property type="component" value="Unassembled WGS sequence"/>
</dbReference>
<keyword evidence="7" id="KW-0687">Ribonucleoprotein</keyword>
<dbReference type="OrthoDB" id="9785995at2"/>
<dbReference type="Gene3D" id="3.40.50.150">
    <property type="entry name" value="Vaccinia Virus protein VP39"/>
    <property type="match status" value="1"/>
</dbReference>
<comment type="subcellular location">
    <subcellularLocation>
        <location evidence="6">Cytoplasm</location>
    </subcellularLocation>
</comment>
<sequence>MQYIQFSISVSDAQLRELLIAQLAEQNFEAFEETDNELLAYIQEEQLDRAAFEQLLADSNQPAFTETVIKQQNWNAQWEESFQPVIVPGICTVRATFHDIKVDTPHEIVITPKMSFGTGHHSTTQLMMQEMAEIDFKGKSVFDFGSGTGILAILAEQMGASEVIGIDNDEWSYENAIENAEQNKCKNVKIMLGTIDLVGGTQFDVILANINRHILLQYMSDMFAGLVENGKILMSGLLTDDFDIINESAIQVGFKLLGKHELNNWIVLLYQK</sequence>
<dbReference type="InterPro" id="IPR029063">
    <property type="entry name" value="SAM-dependent_MTases_sf"/>
</dbReference>